<sequence>MTKRISQDGLDRRLGALFEVDEGLPCPVGTTLLRALASARLAEFSFLKPGDLIDLHNSAFAGIPEWDAFSQHYGSWESCNA</sequence>
<protein>
    <submittedName>
        <fullName evidence="1">Uncharacterized protein</fullName>
    </submittedName>
</protein>
<gene>
    <name evidence="1" type="ORF">ACPOL_3114</name>
</gene>
<dbReference type="KEGG" id="abas:ACPOL_3114"/>
<accession>A0A2Z5G052</accession>
<name>A0A2Z5G052_9BACT</name>
<proteinExistence type="predicted"/>
<evidence type="ECO:0000313" key="2">
    <source>
        <dbReference type="Proteomes" id="UP000253606"/>
    </source>
</evidence>
<keyword evidence="2" id="KW-1185">Reference proteome</keyword>
<dbReference type="EMBL" id="CP030840">
    <property type="protein sequence ID" value="AXC12409.1"/>
    <property type="molecule type" value="Genomic_DNA"/>
</dbReference>
<evidence type="ECO:0000313" key="1">
    <source>
        <dbReference type="EMBL" id="AXC12409.1"/>
    </source>
</evidence>
<reference evidence="1 2" key="1">
    <citation type="journal article" date="2018" name="Front. Microbiol.">
        <title>Hydrolytic Capabilities as a Key to Environmental Success: Chitinolytic and Cellulolytic Acidobacteria From Acidic Sub-arctic Soils and Boreal Peatlands.</title>
        <authorList>
            <person name="Belova S.E."/>
            <person name="Ravin N.V."/>
            <person name="Pankratov T.A."/>
            <person name="Rakitin A.L."/>
            <person name="Ivanova A.A."/>
            <person name="Beletsky A.V."/>
            <person name="Mardanov A.V."/>
            <person name="Sinninghe Damste J.S."/>
            <person name="Dedysh S.N."/>
        </authorList>
    </citation>
    <scope>NUCLEOTIDE SEQUENCE [LARGE SCALE GENOMIC DNA]</scope>
    <source>
        <strain evidence="1 2">SBC82</strain>
    </source>
</reference>
<dbReference type="Proteomes" id="UP000253606">
    <property type="component" value="Chromosome"/>
</dbReference>
<organism evidence="1 2">
    <name type="scientific">Acidisarcina polymorpha</name>
    <dbReference type="NCBI Taxonomy" id="2211140"/>
    <lineage>
        <taxon>Bacteria</taxon>
        <taxon>Pseudomonadati</taxon>
        <taxon>Acidobacteriota</taxon>
        <taxon>Terriglobia</taxon>
        <taxon>Terriglobales</taxon>
        <taxon>Acidobacteriaceae</taxon>
        <taxon>Acidisarcina</taxon>
    </lineage>
</organism>
<dbReference type="AlphaFoldDB" id="A0A2Z5G052"/>